<dbReference type="RefSeq" id="WP_283432259.1">
    <property type="nucleotide sequence ID" value="NZ_FXUG01000004.1"/>
</dbReference>
<evidence type="ECO:0000313" key="5">
    <source>
        <dbReference type="Proteomes" id="UP001158067"/>
    </source>
</evidence>
<sequence length="401" mass="43894">MSDNRDGGHPLQAGIIVLLLVGGGWYFFRNYNVDGLDGVRISSKDNRPFDDLESPFTFTSSTEEGTTRYRGASIRGDDSLRPSTARPSSDFAVASDFEPDPIISSPSDIHSVSRVNSLSRRSRYAPAQLRVASWALDGFGPTKLASDLARKNLVRVIRQFDVIALQQISSLQMDLVPRMIDAINESSLGGGAPLYDYVLGPPTGPKDRGEQMAILFNPARVRVDRSQTYTVADPDNQMTYDPLVAWFRAAEPDEDLAWTFTMVNIRVDLSRAPREVALINQLFKSVREDGRGEDDVVIAGLFQADDAYLLPVVAGPQIRAAVTSTPTDIFGRHQTSNLLYDQGSTAEAIGRGGVYDFLRVYNLSAAQAQAVSSYLPVYAEFSPLEGSPLLHQATVPATTPR</sequence>
<dbReference type="Proteomes" id="UP001158067">
    <property type="component" value="Unassembled WGS sequence"/>
</dbReference>
<dbReference type="Gene3D" id="3.60.10.10">
    <property type="entry name" value="Endonuclease/exonuclease/phosphatase"/>
    <property type="match status" value="1"/>
</dbReference>
<evidence type="ECO:0000256" key="2">
    <source>
        <dbReference type="ARBA" id="ARBA00022801"/>
    </source>
</evidence>
<evidence type="ECO:0000256" key="1">
    <source>
        <dbReference type="ARBA" id="ARBA00022722"/>
    </source>
</evidence>
<dbReference type="SMART" id="SM00476">
    <property type="entry name" value="DNaseIc"/>
    <property type="match status" value="1"/>
</dbReference>
<dbReference type="PANTHER" id="PTHR11371">
    <property type="entry name" value="DEOXYRIBONUCLEASE"/>
    <property type="match status" value="1"/>
</dbReference>
<dbReference type="EMBL" id="FXUG01000004">
    <property type="protein sequence ID" value="SMP53170.1"/>
    <property type="molecule type" value="Genomic_DNA"/>
</dbReference>
<keyword evidence="3" id="KW-1133">Transmembrane helix</keyword>
<keyword evidence="3" id="KW-0812">Transmembrane</keyword>
<keyword evidence="5" id="KW-1185">Reference proteome</keyword>
<feature type="transmembrane region" description="Helical" evidence="3">
    <location>
        <begin position="12"/>
        <end position="28"/>
    </location>
</feature>
<proteinExistence type="predicted"/>
<dbReference type="SUPFAM" id="SSF56219">
    <property type="entry name" value="DNase I-like"/>
    <property type="match status" value="1"/>
</dbReference>
<keyword evidence="1" id="KW-0540">Nuclease</keyword>
<protein>
    <submittedName>
        <fullName evidence="4">Uncharacterized protein</fullName>
    </submittedName>
</protein>
<keyword evidence="2" id="KW-0378">Hydrolase</keyword>
<accession>A0ABY1PYN7</accession>
<dbReference type="PANTHER" id="PTHR11371:SF31">
    <property type="entry name" value="EXTRACELLULAR NUCLEASE"/>
    <property type="match status" value="1"/>
</dbReference>
<gene>
    <name evidence="4" type="ORF">SAMN06265222_10466</name>
</gene>
<evidence type="ECO:0000256" key="3">
    <source>
        <dbReference type="SAM" id="Phobius"/>
    </source>
</evidence>
<dbReference type="InterPro" id="IPR036691">
    <property type="entry name" value="Endo/exonu/phosph_ase_sf"/>
</dbReference>
<name>A0ABY1PYN7_9BACT</name>
<dbReference type="PRINTS" id="PR00130">
    <property type="entry name" value="DNASEI"/>
</dbReference>
<keyword evidence="3" id="KW-0472">Membrane</keyword>
<comment type="caution">
    <text evidence="4">The sequence shown here is derived from an EMBL/GenBank/DDBJ whole genome shotgun (WGS) entry which is preliminary data.</text>
</comment>
<organism evidence="4 5">
    <name type="scientific">Neorhodopirellula lusitana</name>
    <dbReference type="NCBI Taxonomy" id="445327"/>
    <lineage>
        <taxon>Bacteria</taxon>
        <taxon>Pseudomonadati</taxon>
        <taxon>Planctomycetota</taxon>
        <taxon>Planctomycetia</taxon>
        <taxon>Pirellulales</taxon>
        <taxon>Pirellulaceae</taxon>
        <taxon>Neorhodopirellula</taxon>
    </lineage>
</organism>
<evidence type="ECO:0000313" key="4">
    <source>
        <dbReference type="EMBL" id="SMP53170.1"/>
    </source>
</evidence>
<dbReference type="InterPro" id="IPR016202">
    <property type="entry name" value="DNase_I"/>
</dbReference>
<reference evidence="4 5" key="1">
    <citation type="submission" date="2017-05" db="EMBL/GenBank/DDBJ databases">
        <authorList>
            <person name="Varghese N."/>
            <person name="Submissions S."/>
        </authorList>
    </citation>
    <scope>NUCLEOTIDE SEQUENCE [LARGE SCALE GENOMIC DNA]</scope>
    <source>
        <strain evidence="4 5">DSM 25457</strain>
    </source>
</reference>